<sequence>MQASGGHLQNTVPTHMDDLQVVDSGGLLHQVKPVVAETPKGSGEQGPLGTISARPDHTSDAASVHSMPAVHVTEPTSPVVQGPSSVSAESSLLSTPPPMQEESSFTHQQRRARHRSAIEPRTSNRLSGFFNNLMHRRDPPSASSREPIHEDPVQSEPPRTNSEAASRASSPLPARPMTPPPPALPPPTLQELGLFLSAMTSDLSPSHFSTPPSSGAFLAPHYLLLCHAQGLDVLPLISPPALQPYALVRRVSFKSVVVMEQRGVLVAIAGRRDGVRVYALEEVKKAIEWRIDVEIRRERDRTRRENVKKVALRGVDLVDPRDSAEKTRKSSLSTPPPGDPDKIHANLLRKNSRNALPLPPSPPPVPLVPRSATSRTPKKRPHKPSIQIPPIPSNPPGPSGQPPPYTSPTETANPTLQTRPSHVSLRSRGSIDILPTAPNHSDWAESSDEEAIDIVAAGSSGSHLDERTSASLSTNRTTTTPLLQPHPPQTIPVPVLSRSSPIRRNRPSNLDLSQARSSNIPPPEPSPAPTLITLRQALTQPLHPSNLTDPATNPDTPFIEGDDDEDDIEGHISLAQALLESRIPDLPPAGTRRPQEPILLTPSNSMARSTREDASSPRTTDGQGSLSRGSTNNGPRRHRRWSIMISSPSTEMANDSPLGPTTPSIAHSSRPTNRFARSHSFRSTNSPTQTQRSATAPLPSAPMTTALSSVPNLVPATPPQSSRSTRFIPRIISNALHRRRSRERSPVPTASSIDLGEGVRWTPGTQAPPPKLEYVKLPGTKGALLVKAVETAKKSFLAILCGDNGEKVELFAGTYRTALGLSRTFILPDSPRSLELQLQGDDLVEVFLVFAQNVFGLEPATVRVREVRIGRAERRAARRRARENRPGEPSPQETEQPDDETNVNVTIGVSVPAGNTVAVTDNGYERSGSPTLVPTEHPGAHTDRSQTPEPTPSSAVTQTEDVATAQMGAYTTFQQLSFAPIFPMAAIADEYIIPPTYPSFLEYRNEHEIENTGTLMDPAQTQFSPPGLPIPTPTTPPKWYYRDPKNVVHGPWKSSLMQAWYKDGLLPPDLPVRREEDSEYTLLKDLRLQSIDPTQPFRVVAPLLDTPPSTSICPTFDKALLSPISLLEQPRHFGPPALFFSSRGGHSTAIVDTRGRSVLKGKFLWSNDETELAKPSTAGKLGDVKRLEAFDVKKGSVLVAMRQGGIEVVNLGDALLKPADESRTILPHYNPPASNINRRAPFVWKIGTPLAPSPVQAGDLIAKNNGPLGLSTGKKANMISMKTANGRTDSFSGEFDVDSQDEVLFLGRKEDEVYMCERNAASFRILRLSPTPHDF</sequence>
<evidence type="ECO:0000259" key="2">
    <source>
        <dbReference type="PROSITE" id="PS50829"/>
    </source>
</evidence>
<feature type="compositionally biased region" description="Low complexity" evidence="1">
    <location>
        <begin position="162"/>
        <end position="172"/>
    </location>
</feature>
<dbReference type="InterPro" id="IPR003169">
    <property type="entry name" value="GYF"/>
</dbReference>
<feature type="compositionally biased region" description="Polar residues" evidence="1">
    <location>
        <begin position="681"/>
        <end position="694"/>
    </location>
</feature>
<dbReference type="EMBL" id="KN831769">
    <property type="protein sequence ID" value="KIM48054.1"/>
    <property type="molecule type" value="Genomic_DNA"/>
</dbReference>
<feature type="region of interest" description="Disordered" evidence="1">
    <location>
        <begin position="917"/>
        <end position="955"/>
    </location>
</feature>
<dbReference type="OrthoDB" id="6415790at2759"/>
<evidence type="ECO:0000256" key="1">
    <source>
        <dbReference type="SAM" id="MobiDB-lite"/>
    </source>
</evidence>
<feature type="region of interest" description="Disordered" evidence="1">
    <location>
        <begin position="318"/>
        <end position="530"/>
    </location>
</feature>
<reference evidence="4" key="2">
    <citation type="submission" date="2015-01" db="EMBL/GenBank/DDBJ databases">
        <title>Evolutionary Origins and Diversification of the Mycorrhizal Mutualists.</title>
        <authorList>
            <consortium name="DOE Joint Genome Institute"/>
            <consortium name="Mycorrhizal Genomics Consortium"/>
            <person name="Kohler A."/>
            <person name="Kuo A."/>
            <person name="Nagy L.G."/>
            <person name="Floudas D."/>
            <person name="Copeland A."/>
            <person name="Barry K.W."/>
            <person name="Cichocki N."/>
            <person name="Veneault-Fourrey C."/>
            <person name="LaButti K."/>
            <person name="Lindquist E.A."/>
            <person name="Lipzen A."/>
            <person name="Lundell T."/>
            <person name="Morin E."/>
            <person name="Murat C."/>
            <person name="Riley R."/>
            <person name="Ohm R."/>
            <person name="Sun H."/>
            <person name="Tunlid A."/>
            <person name="Henrissat B."/>
            <person name="Grigoriev I.V."/>
            <person name="Hibbett D.S."/>
            <person name="Martin F."/>
        </authorList>
    </citation>
    <scope>NUCLEOTIDE SEQUENCE [LARGE SCALE GENOMIC DNA]</scope>
    <source>
        <strain evidence="4">h7</strain>
    </source>
</reference>
<dbReference type="Pfam" id="PF02213">
    <property type="entry name" value="GYF"/>
    <property type="match status" value="1"/>
</dbReference>
<dbReference type="SUPFAM" id="SSF55277">
    <property type="entry name" value="GYF domain"/>
    <property type="match status" value="1"/>
</dbReference>
<feature type="compositionally biased region" description="Polar residues" evidence="1">
    <location>
        <begin position="542"/>
        <end position="555"/>
    </location>
</feature>
<name>A0A0C3CV89_HEBCY</name>
<feature type="compositionally biased region" description="Pro residues" evidence="1">
    <location>
        <begin position="357"/>
        <end position="367"/>
    </location>
</feature>
<feature type="compositionally biased region" description="Pro residues" evidence="1">
    <location>
        <begin position="387"/>
        <end position="406"/>
    </location>
</feature>
<dbReference type="Gene3D" id="3.30.1490.40">
    <property type="match status" value="1"/>
</dbReference>
<organism evidence="3 4">
    <name type="scientific">Hebeloma cylindrosporum</name>
    <dbReference type="NCBI Taxonomy" id="76867"/>
    <lineage>
        <taxon>Eukaryota</taxon>
        <taxon>Fungi</taxon>
        <taxon>Dikarya</taxon>
        <taxon>Basidiomycota</taxon>
        <taxon>Agaricomycotina</taxon>
        <taxon>Agaricomycetes</taxon>
        <taxon>Agaricomycetidae</taxon>
        <taxon>Agaricales</taxon>
        <taxon>Agaricineae</taxon>
        <taxon>Hymenogastraceae</taxon>
        <taxon>Hebeloma</taxon>
    </lineage>
</organism>
<feature type="compositionally biased region" description="Polar residues" evidence="1">
    <location>
        <begin position="407"/>
        <end position="421"/>
    </location>
</feature>
<feature type="region of interest" description="Disordered" evidence="1">
    <location>
        <begin position="873"/>
        <end position="902"/>
    </location>
</feature>
<feature type="region of interest" description="Disordered" evidence="1">
    <location>
        <begin position="36"/>
        <end position="189"/>
    </location>
</feature>
<feature type="compositionally biased region" description="Polar residues" evidence="1">
    <location>
        <begin position="510"/>
        <end position="519"/>
    </location>
</feature>
<proteinExistence type="predicted"/>
<feature type="compositionally biased region" description="Pro residues" evidence="1">
    <location>
        <begin position="173"/>
        <end position="188"/>
    </location>
</feature>
<feature type="compositionally biased region" description="Polar residues" evidence="1">
    <location>
        <begin position="121"/>
        <end position="130"/>
    </location>
</feature>
<accession>A0A0C3CV89</accession>
<dbReference type="InterPro" id="IPR035445">
    <property type="entry name" value="GYF-like_dom_sf"/>
</dbReference>
<feature type="compositionally biased region" description="Polar residues" evidence="1">
    <location>
        <begin position="644"/>
        <end position="672"/>
    </location>
</feature>
<dbReference type="Proteomes" id="UP000053424">
    <property type="component" value="Unassembled WGS sequence"/>
</dbReference>
<keyword evidence="4" id="KW-1185">Reference proteome</keyword>
<feature type="region of interest" description="Disordered" evidence="1">
    <location>
        <begin position="581"/>
        <end position="703"/>
    </location>
</feature>
<evidence type="ECO:0000313" key="3">
    <source>
        <dbReference type="EMBL" id="KIM48054.1"/>
    </source>
</evidence>
<feature type="compositionally biased region" description="Polar residues" evidence="1">
    <location>
        <begin position="616"/>
        <end position="634"/>
    </location>
</feature>
<dbReference type="HOGENOM" id="CLU_007180_0_0_1"/>
<protein>
    <recommendedName>
        <fullName evidence="2">GYF domain-containing protein</fullName>
    </recommendedName>
</protein>
<gene>
    <name evidence="3" type="ORF">M413DRAFT_439760</name>
</gene>
<dbReference type="PROSITE" id="PS50829">
    <property type="entry name" value="GYF"/>
    <property type="match status" value="1"/>
</dbReference>
<feature type="compositionally biased region" description="Polar residues" evidence="1">
    <location>
        <begin position="74"/>
        <end position="83"/>
    </location>
</feature>
<reference evidence="3 4" key="1">
    <citation type="submission" date="2014-04" db="EMBL/GenBank/DDBJ databases">
        <authorList>
            <consortium name="DOE Joint Genome Institute"/>
            <person name="Kuo A."/>
            <person name="Gay G."/>
            <person name="Dore J."/>
            <person name="Kohler A."/>
            <person name="Nagy L.G."/>
            <person name="Floudas D."/>
            <person name="Copeland A."/>
            <person name="Barry K.W."/>
            <person name="Cichocki N."/>
            <person name="Veneault-Fourrey C."/>
            <person name="LaButti K."/>
            <person name="Lindquist E.A."/>
            <person name="Lipzen A."/>
            <person name="Lundell T."/>
            <person name="Morin E."/>
            <person name="Murat C."/>
            <person name="Sun H."/>
            <person name="Tunlid A."/>
            <person name="Henrissat B."/>
            <person name="Grigoriev I.V."/>
            <person name="Hibbett D.S."/>
            <person name="Martin F."/>
            <person name="Nordberg H.P."/>
            <person name="Cantor M.N."/>
            <person name="Hua S.X."/>
        </authorList>
    </citation>
    <scope>NUCLEOTIDE SEQUENCE [LARGE SCALE GENOMIC DNA]</scope>
    <source>
        <strain evidence="4">h7</strain>
    </source>
</reference>
<feature type="domain" description="GYF" evidence="2">
    <location>
        <begin position="1036"/>
        <end position="1092"/>
    </location>
</feature>
<dbReference type="SMART" id="SM00444">
    <property type="entry name" value="GYF"/>
    <property type="match status" value="1"/>
</dbReference>
<feature type="region of interest" description="Disordered" evidence="1">
    <location>
        <begin position="542"/>
        <end position="566"/>
    </location>
</feature>
<feature type="region of interest" description="Disordered" evidence="1">
    <location>
        <begin position="738"/>
        <end position="763"/>
    </location>
</feature>
<feature type="compositionally biased region" description="Low complexity" evidence="1">
    <location>
        <begin position="84"/>
        <end position="94"/>
    </location>
</feature>
<feature type="compositionally biased region" description="Basic and acidic residues" evidence="1">
    <location>
        <begin position="318"/>
        <end position="328"/>
    </location>
</feature>
<dbReference type="STRING" id="686832.A0A0C3CV89"/>
<evidence type="ECO:0000313" key="4">
    <source>
        <dbReference type="Proteomes" id="UP000053424"/>
    </source>
</evidence>